<name>A0A2G9I0K5_9LAMI</name>
<accession>A0A2G9I0K5</accession>
<dbReference type="AlphaFoldDB" id="A0A2G9I0K5"/>
<evidence type="ECO:0000313" key="2">
    <source>
        <dbReference type="Proteomes" id="UP000231279"/>
    </source>
</evidence>
<dbReference type="OrthoDB" id="927183at2759"/>
<protein>
    <submittedName>
        <fullName evidence="1">Uncharacterized protein</fullName>
    </submittedName>
</protein>
<gene>
    <name evidence="1" type="ORF">CDL12_03995</name>
</gene>
<comment type="caution">
    <text evidence="1">The sequence shown here is derived from an EMBL/GenBank/DDBJ whole genome shotgun (WGS) entry which is preliminary data.</text>
</comment>
<evidence type="ECO:0000313" key="1">
    <source>
        <dbReference type="EMBL" id="PIN23288.1"/>
    </source>
</evidence>
<sequence>MRTTIHNNTSEDIEILDRYLMDVGRGSGYDGPLRYLILGGGKKDICSSIYLDQAMEERRTQQILVKISGETKLVLHHEDFSRNKEVIIFEMHDRSIAVNYSQRTRTTLADLIRCSFCRRNCGG</sequence>
<dbReference type="EMBL" id="NKXS01000594">
    <property type="protein sequence ID" value="PIN23288.1"/>
    <property type="molecule type" value="Genomic_DNA"/>
</dbReference>
<reference evidence="2" key="1">
    <citation type="journal article" date="2018" name="Gigascience">
        <title>Genome assembly of the Pink Ipe (Handroanthus impetiginosus, Bignoniaceae), a highly valued, ecologically keystone Neotropical timber forest tree.</title>
        <authorList>
            <person name="Silva-Junior O.B."/>
            <person name="Grattapaglia D."/>
            <person name="Novaes E."/>
            <person name="Collevatti R.G."/>
        </authorList>
    </citation>
    <scope>NUCLEOTIDE SEQUENCE [LARGE SCALE GENOMIC DNA]</scope>
    <source>
        <strain evidence="2">cv. UFG-1</strain>
    </source>
</reference>
<proteinExistence type="predicted"/>
<dbReference type="Proteomes" id="UP000231279">
    <property type="component" value="Unassembled WGS sequence"/>
</dbReference>
<organism evidence="1 2">
    <name type="scientific">Handroanthus impetiginosus</name>
    <dbReference type="NCBI Taxonomy" id="429701"/>
    <lineage>
        <taxon>Eukaryota</taxon>
        <taxon>Viridiplantae</taxon>
        <taxon>Streptophyta</taxon>
        <taxon>Embryophyta</taxon>
        <taxon>Tracheophyta</taxon>
        <taxon>Spermatophyta</taxon>
        <taxon>Magnoliopsida</taxon>
        <taxon>eudicotyledons</taxon>
        <taxon>Gunneridae</taxon>
        <taxon>Pentapetalae</taxon>
        <taxon>asterids</taxon>
        <taxon>lamiids</taxon>
        <taxon>Lamiales</taxon>
        <taxon>Bignoniaceae</taxon>
        <taxon>Crescentiina</taxon>
        <taxon>Tabebuia alliance</taxon>
        <taxon>Handroanthus</taxon>
    </lineage>
</organism>
<keyword evidence="2" id="KW-1185">Reference proteome</keyword>